<dbReference type="Pfam" id="PF13439">
    <property type="entry name" value="Glyco_transf_4"/>
    <property type="match status" value="1"/>
</dbReference>
<dbReference type="AlphaFoldDB" id="A0A6N7EW55"/>
<organism evidence="2 3">
    <name type="scientific">Ostreibacterium oceani</name>
    <dbReference type="NCBI Taxonomy" id="2654998"/>
    <lineage>
        <taxon>Bacteria</taxon>
        <taxon>Pseudomonadati</taxon>
        <taxon>Pseudomonadota</taxon>
        <taxon>Gammaproteobacteria</taxon>
        <taxon>Cardiobacteriales</taxon>
        <taxon>Ostreibacteriaceae</taxon>
        <taxon>Ostreibacterium</taxon>
    </lineage>
</organism>
<dbReference type="InterPro" id="IPR028098">
    <property type="entry name" value="Glyco_trans_4-like_N"/>
</dbReference>
<sequence>MTDNMSIHQAVLHIVNPVRGGTQRYIDDLVNSKASRYRPYVLTVTKCQCVFYDAQNKQYHGIKLYQDKQWRFAILRSLIDASVQSLAIHGHSFVGDAFDCLLALIGDHTFVMTAHDHCCLGQQPFEADYYLHPDEAHIQRLKKRIHRCQTIITPSNYLQQVFQQYIPNIKTEVLPHAVELPQIQLDDETLAFIQKLKQDAQWKDNKRTIAAVGAIGTDKGAQYLQTWLQTLNTETEQFVCIGFTPETYKAKAELAKIQHGCYHHDEVLALLDGYHVDIVIFFPGVPESFCYALSDIHAHVPVLVPDIGALAERVKKQHLGATYPVKTVANELQHHVYNTLQTPFIPQYESIGIEEMTIKTESFYHEHPIESIIETTLSAEEMQAHLSDHIDERLVKWEMATLVRQNYVLSQGVEQLKHQREVDIAELKQQQGQLQEQYQYIKTLIQDVKDWKTHHEEAIQMIQAYENSLSWRVTKPLRWLKKWIR</sequence>
<evidence type="ECO:0000259" key="1">
    <source>
        <dbReference type="Pfam" id="PF13439"/>
    </source>
</evidence>
<dbReference type="GO" id="GO:0016757">
    <property type="term" value="F:glycosyltransferase activity"/>
    <property type="evidence" value="ECO:0007669"/>
    <property type="project" value="UniProtKB-ARBA"/>
</dbReference>
<dbReference type="Proteomes" id="UP000471298">
    <property type="component" value="Unassembled WGS sequence"/>
</dbReference>
<dbReference type="Gene3D" id="3.40.50.2000">
    <property type="entry name" value="Glycogen Phosphorylase B"/>
    <property type="match status" value="2"/>
</dbReference>
<dbReference type="SUPFAM" id="SSF53756">
    <property type="entry name" value="UDP-Glycosyltransferase/glycogen phosphorylase"/>
    <property type="match status" value="1"/>
</dbReference>
<dbReference type="EMBL" id="WHNW01000001">
    <property type="protein sequence ID" value="MPV85327.1"/>
    <property type="molecule type" value="Genomic_DNA"/>
</dbReference>
<protein>
    <submittedName>
        <fullName evidence="2">Glycosyltransferase</fullName>
    </submittedName>
</protein>
<keyword evidence="3" id="KW-1185">Reference proteome</keyword>
<dbReference type="CDD" id="cd03801">
    <property type="entry name" value="GT4_PimA-like"/>
    <property type="match status" value="1"/>
</dbReference>
<proteinExistence type="predicted"/>
<name>A0A6N7EW55_9GAMM</name>
<comment type="caution">
    <text evidence="2">The sequence shown here is derived from an EMBL/GenBank/DDBJ whole genome shotgun (WGS) entry which is preliminary data.</text>
</comment>
<dbReference type="RefSeq" id="WP_152808466.1">
    <property type="nucleotide sequence ID" value="NZ_WHNW01000001.1"/>
</dbReference>
<dbReference type="InParanoid" id="A0A6N7EW55"/>
<evidence type="ECO:0000313" key="2">
    <source>
        <dbReference type="EMBL" id="MPV85327.1"/>
    </source>
</evidence>
<accession>A0A6N7EW55</accession>
<evidence type="ECO:0000313" key="3">
    <source>
        <dbReference type="Proteomes" id="UP000471298"/>
    </source>
</evidence>
<feature type="domain" description="Glycosyltransferase subfamily 4-like N-terminal" evidence="1">
    <location>
        <begin position="20"/>
        <end position="180"/>
    </location>
</feature>
<keyword evidence="2" id="KW-0808">Transferase</keyword>
<gene>
    <name evidence="2" type="ORF">GCU85_01090</name>
</gene>
<reference evidence="2 3" key="1">
    <citation type="submission" date="2019-10" db="EMBL/GenBank/DDBJ databases">
        <title>Cardiobacteriales fam. a chemoheterotrophic member of the order Cardiobacteriales, and proposal of Cardiobacteriales fam. nov.</title>
        <authorList>
            <person name="Wang C."/>
        </authorList>
    </citation>
    <scope>NUCLEOTIDE SEQUENCE [LARGE SCALE GENOMIC DNA]</scope>
    <source>
        <strain evidence="2 3">ML27</strain>
    </source>
</reference>